<dbReference type="EMBL" id="SGPL01000937">
    <property type="protein sequence ID" value="THH05957.1"/>
    <property type="molecule type" value="Genomic_DNA"/>
</dbReference>
<gene>
    <name evidence="1" type="ORF">EW146_g9760</name>
</gene>
<dbReference type="Pfam" id="PF09471">
    <property type="entry name" value="Peptidase_M64"/>
    <property type="match status" value="1"/>
</dbReference>
<accession>A0A4S4L423</accession>
<name>A0A4S4L423_9AGAM</name>
<proteinExistence type="predicted"/>
<reference evidence="1 2" key="1">
    <citation type="submission" date="2019-02" db="EMBL/GenBank/DDBJ databases">
        <title>Genome sequencing of the rare red list fungi Bondarzewia mesenterica.</title>
        <authorList>
            <person name="Buettner E."/>
            <person name="Kellner H."/>
        </authorList>
    </citation>
    <scope>NUCLEOTIDE SEQUENCE [LARGE SCALE GENOMIC DNA]</scope>
    <source>
        <strain evidence="1 2">DSM 108281</strain>
    </source>
</reference>
<dbReference type="InterPro" id="IPR019026">
    <property type="entry name" value="Peptidase_M64_IgA"/>
</dbReference>
<dbReference type="GO" id="GO:0008237">
    <property type="term" value="F:metallopeptidase activity"/>
    <property type="evidence" value="ECO:0007669"/>
    <property type="project" value="InterPro"/>
</dbReference>
<dbReference type="AlphaFoldDB" id="A0A4S4L423"/>
<sequence length="557" mass="61375">MSERRSLTRSSRVRISLRSGNSGLRPDPTVLIDSPQFTPISGTLQRKPLIKSSLSSPSVMFKYLILTSCLAALYPLYTLAYTNPRSYELIVHRFANTGVCSVIHVGETQHHRRLGSNSNSFVTEVSVVGTHDGNGTMESIRIFAHSEDVLWGRIGPICESYDKLDFSAFVRRTAPSAFRSNDFQTILSTLPVLGQPGDVFELPLDVQRISDGYLASEKDKFIADVRRLVVEISVNQTFQTVAPLLNFWAAFTPSNEVTFASLPFFHSTFVVDLTALRRAASASAGYRKSEGPSSHDADSIPVLNMNISTPFGLYRDGTELRALYYSKPDIARAACNSLGDRCNYPILIGNDPLYGGLGGEFTTITSSIVNAALILRHELGHSVIGVGEEYDGGFAYFGVDAGFNASEPMPWAHWLSPANSSSDGLPRVERVVMPLQDYAWALLNTTTPWSASFNSSGTYTRYLVRFSLSGLPEKGDLSVLLDGDDLGWTPKEGLGVDRYFYDIYRDDALSEGGHIVEFVLKNGEREGIAQMCSVEILEYGNEEEFKAAPRFYGVFPT</sequence>
<comment type="caution">
    <text evidence="1">The sequence shown here is derived from an EMBL/GenBank/DDBJ whole genome shotgun (WGS) entry which is preliminary data.</text>
</comment>
<dbReference type="InterPro" id="IPR024079">
    <property type="entry name" value="MetalloPept_cat_dom_sf"/>
</dbReference>
<organism evidence="1 2">
    <name type="scientific">Bondarzewia mesenterica</name>
    <dbReference type="NCBI Taxonomy" id="1095465"/>
    <lineage>
        <taxon>Eukaryota</taxon>
        <taxon>Fungi</taxon>
        <taxon>Dikarya</taxon>
        <taxon>Basidiomycota</taxon>
        <taxon>Agaricomycotina</taxon>
        <taxon>Agaricomycetes</taxon>
        <taxon>Russulales</taxon>
        <taxon>Bondarzewiaceae</taxon>
        <taxon>Bondarzewia</taxon>
    </lineage>
</organism>
<evidence type="ECO:0000313" key="2">
    <source>
        <dbReference type="Proteomes" id="UP000310158"/>
    </source>
</evidence>
<keyword evidence="2" id="KW-1185">Reference proteome</keyword>
<dbReference type="OrthoDB" id="2961863at2759"/>
<dbReference type="Gene3D" id="3.40.390.10">
    <property type="entry name" value="Collagenase (Catalytic Domain)"/>
    <property type="match status" value="1"/>
</dbReference>
<evidence type="ECO:0000313" key="1">
    <source>
        <dbReference type="EMBL" id="THH05957.1"/>
    </source>
</evidence>
<evidence type="ECO:0008006" key="3">
    <source>
        <dbReference type="Google" id="ProtNLM"/>
    </source>
</evidence>
<dbReference type="Proteomes" id="UP000310158">
    <property type="component" value="Unassembled WGS sequence"/>
</dbReference>
<protein>
    <recommendedName>
        <fullName evidence="3">IgA peptidase M64-domain-containing protein</fullName>
    </recommendedName>
</protein>